<reference evidence="2" key="1">
    <citation type="submission" date="2016-10" db="EMBL/GenBank/DDBJ databases">
        <authorList>
            <person name="Varghese N."/>
            <person name="Submissions S."/>
        </authorList>
    </citation>
    <scope>NUCLEOTIDE SEQUENCE [LARGE SCALE GENOMIC DNA]</scope>
    <source>
        <strain evidence="2">M83</strain>
    </source>
</reference>
<proteinExistence type="predicted"/>
<evidence type="ECO:0008006" key="3">
    <source>
        <dbReference type="Google" id="ProtNLM"/>
    </source>
</evidence>
<gene>
    <name evidence="1" type="ORF">SAMN05216544_1377</name>
</gene>
<dbReference type="AlphaFoldDB" id="A0A1G9WX09"/>
<organism evidence="1 2">
    <name type="scientific">Lachnospira pectinoschiza</name>
    <dbReference type="NCBI Taxonomy" id="28052"/>
    <lineage>
        <taxon>Bacteria</taxon>
        <taxon>Bacillati</taxon>
        <taxon>Bacillota</taxon>
        <taxon>Clostridia</taxon>
        <taxon>Lachnospirales</taxon>
        <taxon>Lachnospiraceae</taxon>
        <taxon>Lachnospira</taxon>
    </lineage>
</organism>
<evidence type="ECO:0000313" key="2">
    <source>
        <dbReference type="Proteomes" id="UP000187651"/>
    </source>
</evidence>
<dbReference type="Proteomes" id="UP000187651">
    <property type="component" value="Unassembled WGS sequence"/>
</dbReference>
<evidence type="ECO:0000313" key="1">
    <source>
        <dbReference type="EMBL" id="SDM89032.1"/>
    </source>
</evidence>
<dbReference type="EMBL" id="FNHZ01000003">
    <property type="protein sequence ID" value="SDM89032.1"/>
    <property type="molecule type" value="Genomic_DNA"/>
</dbReference>
<keyword evidence="2" id="KW-1185">Reference proteome</keyword>
<protein>
    <recommendedName>
        <fullName evidence="3">DUF4417 domain-containing protein</fullName>
    </recommendedName>
</protein>
<dbReference type="InterPro" id="IPR025530">
    <property type="entry name" value="DUF4417"/>
</dbReference>
<sequence>MNNYSINRSNVSRSGLQDIWNAFMVEGAKFSVNDIPMCPTTTSKIPSKLISFDDAKAIHKKEMRRGNKDYKVEGFVHFFIDDQKFDGKRSSIWLYPEKTIEILKHFSGIIAPDFSTYADFPEPLKKWNYYRMCAFGYWAGMQGISVISNCRWGTEETWSYCFDGNPSNSMLAIGVVASGIRHLENRPLFEQGLFKMVEQLHPHTIIVYGSASYACFDELKRQGIKVVSYPSKTSLAFAERRVNE</sequence>
<accession>A0A1G9WX09</accession>
<dbReference type="OrthoDB" id="9800801at2"/>
<name>A0A1G9WX09_9FIRM</name>
<dbReference type="Pfam" id="PF14386">
    <property type="entry name" value="DUF4417"/>
    <property type="match status" value="1"/>
</dbReference>
<dbReference type="RefSeq" id="WP_074521516.1">
    <property type="nucleotide sequence ID" value="NZ_FNHZ01000003.1"/>
</dbReference>